<name>A0AAW5HWW3_9CORY</name>
<reference evidence="1 2" key="1">
    <citation type="submission" date="2021-01" db="EMBL/GenBank/DDBJ databases">
        <title>Identification and Characterization of Corynebacterium sp.</title>
        <authorList>
            <person name="Luo Q."/>
            <person name="Qu P."/>
            <person name="Chen Q."/>
        </authorList>
    </citation>
    <scope>NUCLEOTIDE SEQUENCE [LARGE SCALE GENOMIC DNA]</scope>
    <source>
        <strain evidence="1 2">MC-18</strain>
    </source>
</reference>
<dbReference type="EMBL" id="JAEUWV010000020">
    <property type="protein sequence ID" value="MCO6395272.1"/>
    <property type="molecule type" value="Genomic_DNA"/>
</dbReference>
<protein>
    <submittedName>
        <fullName evidence="1">LGFP repeat-containing protein</fullName>
    </submittedName>
</protein>
<dbReference type="InterPro" id="IPR013207">
    <property type="entry name" value="LGFP"/>
</dbReference>
<dbReference type="AlphaFoldDB" id="A0AAW5HWW3"/>
<evidence type="ECO:0000313" key="2">
    <source>
        <dbReference type="Proteomes" id="UP001205920"/>
    </source>
</evidence>
<gene>
    <name evidence="1" type="ORF">JMN37_09885</name>
</gene>
<dbReference type="Proteomes" id="UP001205920">
    <property type="component" value="Unassembled WGS sequence"/>
</dbReference>
<accession>A0AAW5HWW3</accession>
<sequence length="618" mass="68309">MVSSILLATSFGSPAHAQSFPQLESSLTNSDVAGYETPTDDLSTSDSGFYVPDDDMSSPFAKWGFPTPPGAEKYQVNEVSDDDLDPQGLEGWHSTSYPKETIVEGQMRSDYEAIPEDFSKVDADNAETTEAYLQSTEVSNLRAAAGCSVYWPSWFKVCGAIKIKYDQIGGPASFLNLPKSNEKTNPDGVGKRSEFLNGYIYWHPKTGAHSVSIPVSKVWQRHGWEQGFLGYPTTSDMALGDQWFKQDFQGGHVYTHNALPASQASIQGAIYDKWQSMGAQNSELGYPISDELTTPDGIGRYNVFEGGMIYWTPAVGAHAVRGGILASWAAQGYQASGYGYPVEDMFINDQGVQQQRFEGGVLYADPNVFWQPFSCFNAVARIAAEYGILDGVQFMCSNRGISFSANGNNYFGMPTVKDVAKSLPVTELRAVAGAIEPKGVECDVYASGQIWGPYRYSDYRISKKIEFCIGETKPISPVAPIEPKWSRAFGWTITDKLIQRRHGEVITSVNNLDLPDFTFQLDTRLREDRRLRLDETGEEITGEVTRPGLNNASRFPYNIPDEAGTYFTEVDGIGLAIPEWGYKAGYGGYRFAIGRFECPQYTFNGKLCVFTNPVDDHT</sequence>
<keyword evidence="2" id="KW-1185">Reference proteome</keyword>
<evidence type="ECO:0000313" key="1">
    <source>
        <dbReference type="EMBL" id="MCO6395272.1"/>
    </source>
</evidence>
<dbReference type="Pfam" id="PF08310">
    <property type="entry name" value="LGFP"/>
    <property type="match status" value="3"/>
</dbReference>
<proteinExistence type="predicted"/>
<comment type="caution">
    <text evidence="1">The sequence shown here is derived from an EMBL/GenBank/DDBJ whole genome shotgun (WGS) entry which is preliminary data.</text>
</comment>
<organism evidence="1 2">
    <name type="scientific">Corynebacterium lipophilum</name>
    <dbReference type="NCBI Taxonomy" id="2804918"/>
    <lineage>
        <taxon>Bacteria</taxon>
        <taxon>Bacillati</taxon>
        <taxon>Actinomycetota</taxon>
        <taxon>Actinomycetes</taxon>
        <taxon>Mycobacteriales</taxon>
        <taxon>Corynebacteriaceae</taxon>
        <taxon>Corynebacterium</taxon>
    </lineage>
</organism>